<dbReference type="Proteomes" id="UP000003254">
    <property type="component" value="Unassembled WGS sequence"/>
</dbReference>
<dbReference type="EMBL" id="ABOU02000032">
    <property type="protein sequence ID" value="EDY32953.1"/>
    <property type="molecule type" value="Genomic_DNA"/>
</dbReference>
<name>B5CP47_9FIRM</name>
<reference evidence="1 2" key="2">
    <citation type="submission" date="2008-08" db="EMBL/GenBank/DDBJ databases">
        <authorList>
            <person name="Fulton L."/>
            <person name="Clifton S."/>
            <person name="Fulton B."/>
            <person name="Xu J."/>
            <person name="Minx P."/>
            <person name="Pepin K.H."/>
            <person name="Johnson M."/>
            <person name="Bhonagiri V."/>
            <person name="Nash W.E."/>
            <person name="Mardis E.R."/>
            <person name="Wilson R.K."/>
        </authorList>
    </citation>
    <scope>NUCLEOTIDE SEQUENCE [LARGE SCALE GENOMIC DNA]</scope>
    <source>
        <strain evidence="1 2">ATCC 29176</strain>
    </source>
</reference>
<reference evidence="1 2" key="1">
    <citation type="submission" date="2008-08" db="EMBL/GenBank/DDBJ databases">
        <title>Draft genome sequence of Ruminococcus lactaris ATCC 29176.</title>
        <authorList>
            <person name="Sudarsanam P."/>
            <person name="Ley R."/>
            <person name="Guruge J."/>
            <person name="Turnbaugh P.J."/>
            <person name="Mahowald M."/>
            <person name="Liep D."/>
            <person name="Gordon J."/>
        </authorList>
    </citation>
    <scope>NUCLEOTIDE SEQUENCE [LARGE SCALE GENOMIC DNA]</scope>
    <source>
        <strain evidence="1 2">ATCC 29176</strain>
    </source>
</reference>
<organism evidence="1 2">
    <name type="scientific">[Ruminococcus] lactaris ATCC 29176</name>
    <dbReference type="NCBI Taxonomy" id="471875"/>
    <lineage>
        <taxon>Bacteria</taxon>
        <taxon>Bacillati</taxon>
        <taxon>Bacillota</taxon>
        <taxon>Clostridia</taxon>
        <taxon>Lachnospirales</taxon>
        <taxon>Lachnospiraceae</taxon>
        <taxon>Mediterraneibacter</taxon>
    </lineage>
</organism>
<protein>
    <submittedName>
        <fullName evidence="1">Uncharacterized protein</fullName>
    </submittedName>
</protein>
<proteinExistence type="predicted"/>
<sequence>MSPLVLELAVSKWLHDIEDGAELIGKKGTIRTARNIIERLYCIRADNCLCNKFFNPSKLPKKIQMMALHSKNRKLKYIKICSSSHG</sequence>
<dbReference type="AlphaFoldDB" id="B5CP47"/>
<evidence type="ECO:0000313" key="1">
    <source>
        <dbReference type="EMBL" id="EDY32953.1"/>
    </source>
</evidence>
<accession>B5CP47</accession>
<evidence type="ECO:0000313" key="2">
    <source>
        <dbReference type="Proteomes" id="UP000003254"/>
    </source>
</evidence>
<keyword evidence="2" id="KW-1185">Reference proteome</keyword>
<dbReference type="eggNOG" id="ENOG50340XD">
    <property type="taxonomic scope" value="Bacteria"/>
</dbReference>
<dbReference type="HOGENOM" id="CLU_2507358_0_0_9"/>
<gene>
    <name evidence="1" type="ORF">RUMLAC_01238</name>
</gene>
<comment type="caution">
    <text evidence="1">The sequence shown here is derived from an EMBL/GenBank/DDBJ whole genome shotgun (WGS) entry which is preliminary data.</text>
</comment>